<accession>A0A6A5YCX2</accession>
<name>A0A6A5YCX2_9PEZI</name>
<dbReference type="PANTHER" id="PTHR37488">
    <property type="entry name" value="DUF1275 DOMAIN-CONTAINING PROTEIN"/>
    <property type="match status" value="1"/>
</dbReference>
<feature type="region of interest" description="Disordered" evidence="1">
    <location>
        <begin position="1"/>
        <end position="66"/>
    </location>
</feature>
<organism evidence="3 4">
    <name type="scientific">Saccharata proteae CBS 121410</name>
    <dbReference type="NCBI Taxonomy" id="1314787"/>
    <lineage>
        <taxon>Eukaryota</taxon>
        <taxon>Fungi</taxon>
        <taxon>Dikarya</taxon>
        <taxon>Ascomycota</taxon>
        <taxon>Pezizomycotina</taxon>
        <taxon>Dothideomycetes</taxon>
        <taxon>Dothideomycetes incertae sedis</taxon>
        <taxon>Botryosphaeriales</taxon>
        <taxon>Saccharataceae</taxon>
        <taxon>Saccharata</taxon>
    </lineage>
</organism>
<dbReference type="EMBL" id="ML978714">
    <property type="protein sequence ID" value="KAF2089558.1"/>
    <property type="molecule type" value="Genomic_DNA"/>
</dbReference>
<evidence type="ECO:0000256" key="2">
    <source>
        <dbReference type="SAM" id="Phobius"/>
    </source>
</evidence>
<dbReference type="Proteomes" id="UP000799776">
    <property type="component" value="Unassembled WGS sequence"/>
</dbReference>
<feature type="transmembrane region" description="Helical" evidence="2">
    <location>
        <begin position="203"/>
        <end position="226"/>
    </location>
</feature>
<dbReference type="AlphaFoldDB" id="A0A6A5YCX2"/>
<keyword evidence="2" id="KW-0472">Membrane</keyword>
<feature type="transmembrane region" description="Helical" evidence="2">
    <location>
        <begin position="261"/>
        <end position="277"/>
    </location>
</feature>
<feature type="compositionally biased region" description="Polar residues" evidence="1">
    <location>
        <begin position="1"/>
        <end position="23"/>
    </location>
</feature>
<proteinExistence type="predicted"/>
<dbReference type="Pfam" id="PF06912">
    <property type="entry name" value="DUF1275"/>
    <property type="match status" value="1"/>
</dbReference>
<dbReference type="PANTHER" id="PTHR37488:SF2">
    <property type="entry name" value="DUF1275 DOMAIN-CONTAINING PROTEIN"/>
    <property type="match status" value="1"/>
</dbReference>
<evidence type="ECO:0000313" key="3">
    <source>
        <dbReference type="EMBL" id="KAF2089558.1"/>
    </source>
</evidence>
<keyword evidence="2" id="KW-1133">Transmembrane helix</keyword>
<protein>
    <recommendedName>
        <fullName evidence="5">DUF1275 domain protein</fullName>
    </recommendedName>
</protein>
<feature type="compositionally biased region" description="Basic and acidic residues" evidence="1">
    <location>
        <begin position="26"/>
        <end position="42"/>
    </location>
</feature>
<reference evidence="3" key="1">
    <citation type="journal article" date="2020" name="Stud. Mycol.">
        <title>101 Dothideomycetes genomes: a test case for predicting lifestyles and emergence of pathogens.</title>
        <authorList>
            <person name="Haridas S."/>
            <person name="Albert R."/>
            <person name="Binder M."/>
            <person name="Bloem J."/>
            <person name="Labutti K."/>
            <person name="Salamov A."/>
            <person name="Andreopoulos B."/>
            <person name="Baker S."/>
            <person name="Barry K."/>
            <person name="Bills G."/>
            <person name="Bluhm B."/>
            <person name="Cannon C."/>
            <person name="Castanera R."/>
            <person name="Culley D."/>
            <person name="Daum C."/>
            <person name="Ezra D."/>
            <person name="Gonzalez J."/>
            <person name="Henrissat B."/>
            <person name="Kuo A."/>
            <person name="Liang C."/>
            <person name="Lipzen A."/>
            <person name="Lutzoni F."/>
            <person name="Magnuson J."/>
            <person name="Mondo S."/>
            <person name="Nolan M."/>
            <person name="Ohm R."/>
            <person name="Pangilinan J."/>
            <person name="Park H.-J."/>
            <person name="Ramirez L."/>
            <person name="Alfaro M."/>
            <person name="Sun H."/>
            <person name="Tritt A."/>
            <person name="Yoshinaga Y."/>
            <person name="Zwiers L.-H."/>
            <person name="Turgeon B."/>
            <person name="Goodwin S."/>
            <person name="Spatafora J."/>
            <person name="Crous P."/>
            <person name="Grigoriev I."/>
        </authorList>
    </citation>
    <scope>NUCLEOTIDE SEQUENCE</scope>
    <source>
        <strain evidence="3">CBS 121410</strain>
    </source>
</reference>
<keyword evidence="2" id="KW-0812">Transmembrane</keyword>
<sequence>MHSLSLTPLSSNVNNAPTLSNAPTLRDVELNNLSEKREEEKPQYPSPSFLEAQPDRTNTDPDHELLRLPPSRRWQAYLMQDMHPSTMLECELYALSFTTGMMDAMTFNFYGVFCSKQTGNLINFALAALDPQSVLQTEANIGVSFSCFIAGSALFGHFGNFVGKKRRGWLIFMNTFQALLLIAATCIRQFTSPHGLQDSGADPSALAVIALIAIASGGQIALALTVGMPEINTTMVTGALVMLSQDKDIHKLRNKGRDRKLFFVISILLGAFVGATSNRYASGSLTLLLVVIVKAIMTFCFMFNKGTKELELGPGKPHVTESSVSLRHILWAD</sequence>
<dbReference type="OrthoDB" id="5223589at2759"/>
<keyword evidence="4" id="KW-1185">Reference proteome</keyword>
<feature type="transmembrane region" description="Helical" evidence="2">
    <location>
        <begin position="169"/>
        <end position="191"/>
    </location>
</feature>
<feature type="transmembrane region" description="Helical" evidence="2">
    <location>
        <begin position="283"/>
        <end position="303"/>
    </location>
</feature>
<dbReference type="InterPro" id="IPR010699">
    <property type="entry name" value="DUF1275"/>
</dbReference>
<evidence type="ECO:0008006" key="5">
    <source>
        <dbReference type="Google" id="ProtNLM"/>
    </source>
</evidence>
<evidence type="ECO:0000313" key="4">
    <source>
        <dbReference type="Proteomes" id="UP000799776"/>
    </source>
</evidence>
<evidence type="ECO:0000256" key="1">
    <source>
        <dbReference type="SAM" id="MobiDB-lite"/>
    </source>
</evidence>
<feature type="compositionally biased region" description="Basic and acidic residues" evidence="1">
    <location>
        <begin position="53"/>
        <end position="66"/>
    </location>
</feature>
<feature type="transmembrane region" description="Helical" evidence="2">
    <location>
        <begin position="141"/>
        <end position="162"/>
    </location>
</feature>
<gene>
    <name evidence="3" type="ORF">K490DRAFT_55151</name>
</gene>